<protein>
    <recommendedName>
        <fullName evidence="3">CCHC-type domain-containing protein</fullName>
    </recommendedName>
</protein>
<dbReference type="SUPFAM" id="SSF90257">
    <property type="entry name" value="Myosin rod fragments"/>
    <property type="match status" value="1"/>
</dbReference>
<dbReference type="AlphaFoldDB" id="A0A9W7I492"/>
<dbReference type="PANTHER" id="PTHR34676:SF8">
    <property type="entry name" value="TRANSMEMBRANE PROTEIN"/>
    <property type="match status" value="1"/>
</dbReference>
<gene>
    <name evidence="4" type="ORF">HRI_002530500</name>
</gene>
<proteinExistence type="predicted"/>
<dbReference type="PANTHER" id="PTHR34676">
    <property type="entry name" value="DUF4219 DOMAIN-CONTAINING PROTEIN-RELATED"/>
    <property type="match status" value="1"/>
</dbReference>
<evidence type="ECO:0000313" key="4">
    <source>
        <dbReference type="EMBL" id="GMI88612.1"/>
    </source>
</evidence>
<keyword evidence="1" id="KW-0862">Zinc</keyword>
<accession>A0A9W7I492</accession>
<feature type="domain" description="CCHC-type" evidence="3">
    <location>
        <begin position="282"/>
        <end position="297"/>
    </location>
</feature>
<dbReference type="Pfam" id="PF00098">
    <property type="entry name" value="zf-CCHC"/>
    <property type="match status" value="1"/>
</dbReference>
<dbReference type="Proteomes" id="UP001165190">
    <property type="component" value="Unassembled WGS sequence"/>
</dbReference>
<keyword evidence="1" id="KW-0479">Metal-binding</keyword>
<dbReference type="GO" id="GO:0003676">
    <property type="term" value="F:nucleic acid binding"/>
    <property type="evidence" value="ECO:0007669"/>
    <property type="project" value="InterPro"/>
</dbReference>
<reference evidence="4" key="1">
    <citation type="submission" date="2023-05" db="EMBL/GenBank/DDBJ databases">
        <title>Genome and transcriptome analyses reveal genes involved in the formation of fine ridges on petal epidermal cells in Hibiscus trionum.</title>
        <authorList>
            <person name="Koshimizu S."/>
            <person name="Masuda S."/>
            <person name="Ishii T."/>
            <person name="Shirasu K."/>
            <person name="Hoshino A."/>
            <person name="Arita M."/>
        </authorList>
    </citation>
    <scope>NUCLEOTIDE SEQUENCE</scope>
    <source>
        <strain evidence="4">Hamamatsu line</strain>
    </source>
</reference>
<evidence type="ECO:0000256" key="2">
    <source>
        <dbReference type="SAM" id="Coils"/>
    </source>
</evidence>
<sequence length="520" mass="60243">MASTSNIVVWGDSQPTNKPPFFNGVNYAYWKNRMKLFIQAYDLEAWKIIMRGYIAPTSNIESWSVEEDKGFSTNAKAMHLIFCAFGPDEYGRVSSCSNAKEIWDKLEVTHEGTNQVKETKIGLLNLSYENFKMDPEEDIKTMSDRFSVIVNGLKGYGEVIPEDKLVRKMIYSLPDSWDSKKTAIIEAKDLKVLKLDELIGSLLTHEMMSTGKEEKKKEVEKKKVGLALKASKKDDDSSEEDEEKEMAMFAKRFKNFMLTNKGRRFQRDEGFKSNKGRDPLTCYECNKPGHIRFDCPQLKKNSYEKKKHKAHVATWSDDESSDEDEDEVANLCLMAIEDDSMVTSNSSYSFDYTFDELQEVYNELALEYEKLILKNRKITSKLKNENDSLSKSNMEFESKIKEMQVQIKDFEKRNQDLQNLLSKVHEDHQKELDDLKASFNKVGTKLVEKCENSRPNYVRKNYHGYRQRSPNRKKIRSIWVPKGLIANKDVDLLSKWIPKGTKLLGTNSYGPKRVWVPKHT</sequence>
<keyword evidence="5" id="KW-1185">Reference proteome</keyword>
<organism evidence="4 5">
    <name type="scientific">Hibiscus trionum</name>
    <name type="common">Flower of an hour</name>
    <dbReference type="NCBI Taxonomy" id="183268"/>
    <lineage>
        <taxon>Eukaryota</taxon>
        <taxon>Viridiplantae</taxon>
        <taxon>Streptophyta</taxon>
        <taxon>Embryophyta</taxon>
        <taxon>Tracheophyta</taxon>
        <taxon>Spermatophyta</taxon>
        <taxon>Magnoliopsida</taxon>
        <taxon>eudicotyledons</taxon>
        <taxon>Gunneridae</taxon>
        <taxon>Pentapetalae</taxon>
        <taxon>rosids</taxon>
        <taxon>malvids</taxon>
        <taxon>Malvales</taxon>
        <taxon>Malvaceae</taxon>
        <taxon>Malvoideae</taxon>
        <taxon>Hibiscus</taxon>
    </lineage>
</organism>
<dbReference type="Pfam" id="PF14223">
    <property type="entry name" value="Retrotran_gag_2"/>
    <property type="match status" value="1"/>
</dbReference>
<dbReference type="Gene3D" id="4.10.60.10">
    <property type="entry name" value="Zinc finger, CCHC-type"/>
    <property type="match status" value="1"/>
</dbReference>
<dbReference type="SMART" id="SM00343">
    <property type="entry name" value="ZnF_C2HC"/>
    <property type="match status" value="1"/>
</dbReference>
<dbReference type="PROSITE" id="PS50158">
    <property type="entry name" value="ZF_CCHC"/>
    <property type="match status" value="1"/>
</dbReference>
<keyword evidence="2" id="KW-0175">Coiled coil</keyword>
<evidence type="ECO:0000259" key="3">
    <source>
        <dbReference type="PROSITE" id="PS50158"/>
    </source>
</evidence>
<keyword evidence="1" id="KW-0863">Zinc-finger</keyword>
<evidence type="ECO:0000256" key="1">
    <source>
        <dbReference type="PROSITE-ProRule" id="PRU00047"/>
    </source>
</evidence>
<evidence type="ECO:0000313" key="5">
    <source>
        <dbReference type="Proteomes" id="UP001165190"/>
    </source>
</evidence>
<name>A0A9W7I492_HIBTR</name>
<dbReference type="InterPro" id="IPR001878">
    <property type="entry name" value="Znf_CCHC"/>
</dbReference>
<dbReference type="GO" id="GO:0008270">
    <property type="term" value="F:zinc ion binding"/>
    <property type="evidence" value="ECO:0007669"/>
    <property type="project" value="UniProtKB-KW"/>
</dbReference>
<dbReference type="EMBL" id="BSYR01000022">
    <property type="protein sequence ID" value="GMI88612.1"/>
    <property type="molecule type" value="Genomic_DNA"/>
</dbReference>
<feature type="coiled-coil region" evidence="2">
    <location>
        <begin position="354"/>
        <end position="427"/>
    </location>
</feature>
<comment type="caution">
    <text evidence="4">The sequence shown here is derived from an EMBL/GenBank/DDBJ whole genome shotgun (WGS) entry which is preliminary data.</text>
</comment>
<dbReference type="OrthoDB" id="1431294at2759"/>
<dbReference type="SUPFAM" id="SSF57756">
    <property type="entry name" value="Retrovirus zinc finger-like domains"/>
    <property type="match status" value="1"/>
</dbReference>
<dbReference type="InterPro" id="IPR036875">
    <property type="entry name" value="Znf_CCHC_sf"/>
</dbReference>